<evidence type="ECO:0000313" key="6">
    <source>
        <dbReference type="Proteomes" id="UP001187531"/>
    </source>
</evidence>
<dbReference type="InterPro" id="IPR005036">
    <property type="entry name" value="CBM21_dom"/>
</dbReference>
<evidence type="ECO:0000256" key="2">
    <source>
        <dbReference type="ARBA" id="ARBA00023277"/>
    </source>
</evidence>
<dbReference type="Proteomes" id="UP001187531">
    <property type="component" value="Unassembled WGS sequence"/>
</dbReference>
<dbReference type="EMBL" id="JAVRJZ010000015">
    <property type="protein sequence ID" value="KAK2712070.1"/>
    <property type="molecule type" value="Genomic_DNA"/>
</dbReference>
<sequence length="338" mass="38477">MLKKWMYILNSTCANFPMTCSVAMPMDAGMLQIASSPPLFGHSFLSQHYMSSNRHPRPPSLRFESKMTSAPIPNKCLRPCLVNKSEITSPIESPPMSPGPLSPTKLKKKVIFADDKGKPLAQIRVMTEPSDCPPKWNSAFLAQVTHGVSVQASSDRWELEFVQPAADYFGFKKRLESLNVCLENVFVNDTASKVSGTVKVKNLSFHKEVNIRVTFDNWKSYRDCQAAYVPVQAFPDIPHFLDTFSFSFDISKDATVDKLEFCVQFKSEGMEFWDNNQGKNYTIRKVLQRRRKPPPIVNVKKQERPNNHVTCNDPLLMNLESWSEFASWSHLDIAGPYW</sequence>
<dbReference type="Gene3D" id="2.60.40.2440">
    <property type="entry name" value="Carbohydrate binding type-21 domain"/>
    <property type="match status" value="1"/>
</dbReference>
<dbReference type="PROSITE" id="PS51159">
    <property type="entry name" value="CBM21"/>
    <property type="match status" value="1"/>
</dbReference>
<comment type="caution">
    <text evidence="5">The sequence shown here is derived from an EMBL/GenBank/DDBJ whole genome shotgun (WGS) entry which is preliminary data.</text>
</comment>
<reference evidence="5" key="1">
    <citation type="submission" date="2023-07" db="EMBL/GenBank/DDBJ databases">
        <title>Chromosome-level genome assembly of Artemia franciscana.</title>
        <authorList>
            <person name="Jo E."/>
        </authorList>
    </citation>
    <scope>NUCLEOTIDE SEQUENCE</scope>
    <source>
        <tissue evidence="5">Whole body</tissue>
    </source>
</reference>
<gene>
    <name evidence="5" type="ORF">QYM36_010931</name>
</gene>
<dbReference type="GO" id="GO:0000164">
    <property type="term" value="C:protein phosphatase type 1 complex"/>
    <property type="evidence" value="ECO:0007669"/>
    <property type="project" value="TreeGrafter"/>
</dbReference>
<keyword evidence="2 3" id="KW-0119">Carbohydrate metabolism</keyword>
<dbReference type="PANTHER" id="PTHR12307">
    <property type="entry name" value="PROTEIN PHOSPHATASE 1 REGULATORY SUBUNIT"/>
    <property type="match status" value="1"/>
</dbReference>
<name>A0AA88HM85_ARTSF</name>
<protein>
    <recommendedName>
        <fullName evidence="3">Protein phosphatase 1 regulatory subunit</fullName>
    </recommendedName>
</protein>
<dbReference type="PANTHER" id="PTHR12307:SF48">
    <property type="entry name" value="PROTEIN PHOSPHATASE 1 REGULATORY SUBUNIT"/>
    <property type="match status" value="1"/>
</dbReference>
<dbReference type="Pfam" id="PF03370">
    <property type="entry name" value="CBM_21"/>
    <property type="match status" value="1"/>
</dbReference>
<dbReference type="InterPro" id="IPR017434">
    <property type="entry name" value="Pase-1_reg-su_3B/C/D_met"/>
</dbReference>
<dbReference type="AlphaFoldDB" id="A0AA88HM85"/>
<dbReference type="GO" id="GO:0008157">
    <property type="term" value="F:protein phosphatase 1 binding"/>
    <property type="evidence" value="ECO:0007669"/>
    <property type="project" value="TreeGrafter"/>
</dbReference>
<evidence type="ECO:0000256" key="1">
    <source>
        <dbReference type="ARBA" id="ARBA00022600"/>
    </source>
</evidence>
<dbReference type="GO" id="GO:2001069">
    <property type="term" value="F:glycogen binding"/>
    <property type="evidence" value="ECO:0007669"/>
    <property type="project" value="TreeGrafter"/>
</dbReference>
<dbReference type="InterPro" id="IPR038175">
    <property type="entry name" value="CBM21_dom_sf"/>
</dbReference>
<evidence type="ECO:0000259" key="4">
    <source>
        <dbReference type="PROSITE" id="PS51159"/>
    </source>
</evidence>
<evidence type="ECO:0000256" key="3">
    <source>
        <dbReference type="PIRNR" id="PIRNR038207"/>
    </source>
</evidence>
<accession>A0AA88HM85</accession>
<keyword evidence="1 3" id="KW-0321">Glycogen metabolism</keyword>
<evidence type="ECO:0000313" key="5">
    <source>
        <dbReference type="EMBL" id="KAK2712070.1"/>
    </source>
</evidence>
<dbReference type="GO" id="GO:0005979">
    <property type="term" value="P:regulation of glycogen biosynthetic process"/>
    <property type="evidence" value="ECO:0007669"/>
    <property type="project" value="TreeGrafter"/>
</dbReference>
<keyword evidence="6" id="KW-1185">Reference proteome</keyword>
<organism evidence="5 6">
    <name type="scientific">Artemia franciscana</name>
    <name type="common">Brine shrimp</name>
    <name type="synonym">Artemia sanfranciscana</name>
    <dbReference type="NCBI Taxonomy" id="6661"/>
    <lineage>
        <taxon>Eukaryota</taxon>
        <taxon>Metazoa</taxon>
        <taxon>Ecdysozoa</taxon>
        <taxon>Arthropoda</taxon>
        <taxon>Crustacea</taxon>
        <taxon>Branchiopoda</taxon>
        <taxon>Anostraca</taxon>
        <taxon>Artemiidae</taxon>
        <taxon>Artemia</taxon>
    </lineage>
</organism>
<proteinExistence type="predicted"/>
<dbReference type="GO" id="GO:0005977">
    <property type="term" value="P:glycogen metabolic process"/>
    <property type="evidence" value="ECO:0007669"/>
    <property type="project" value="UniProtKB-KW"/>
</dbReference>
<dbReference type="PIRSF" id="PIRSF038207">
    <property type="entry name" value="PP1_GT_animal"/>
    <property type="match status" value="1"/>
</dbReference>
<dbReference type="InterPro" id="IPR050782">
    <property type="entry name" value="PP1_regulatory_subunit_3"/>
</dbReference>
<feature type="domain" description="CBM21" evidence="4">
    <location>
        <begin position="172"/>
        <end position="284"/>
    </location>
</feature>